<organism evidence="2 3">
    <name type="scientific">Cladophialophora bantiana (strain ATCC 10958 / CBS 173.52 / CDC B-1940 / NIH 8579)</name>
    <name type="common">Xylohypha bantiana</name>
    <dbReference type="NCBI Taxonomy" id="1442370"/>
    <lineage>
        <taxon>Eukaryota</taxon>
        <taxon>Fungi</taxon>
        <taxon>Dikarya</taxon>
        <taxon>Ascomycota</taxon>
        <taxon>Pezizomycotina</taxon>
        <taxon>Eurotiomycetes</taxon>
        <taxon>Chaetothyriomycetidae</taxon>
        <taxon>Chaetothyriales</taxon>
        <taxon>Herpotrichiellaceae</taxon>
        <taxon>Cladophialophora</taxon>
    </lineage>
</organism>
<feature type="domain" description="Cupin type-2" evidence="1">
    <location>
        <begin position="94"/>
        <end position="161"/>
    </location>
</feature>
<evidence type="ECO:0000259" key="1">
    <source>
        <dbReference type="Pfam" id="PF07883"/>
    </source>
</evidence>
<protein>
    <recommendedName>
        <fullName evidence="1">Cupin type-2 domain-containing protein</fullName>
    </recommendedName>
</protein>
<dbReference type="GeneID" id="27703973"/>
<dbReference type="SUPFAM" id="SSF51182">
    <property type="entry name" value="RmlC-like cupins"/>
    <property type="match status" value="1"/>
</dbReference>
<dbReference type="HOGENOM" id="CLU_096188_0_0_1"/>
<accession>A0A0D2EEE9</accession>
<dbReference type="PANTHER" id="PTHR36156">
    <property type="entry name" value="SLR2101 PROTEIN"/>
    <property type="match status" value="1"/>
</dbReference>
<name>A0A0D2EEE9_CLAB1</name>
<dbReference type="Gene3D" id="2.60.120.10">
    <property type="entry name" value="Jelly Rolls"/>
    <property type="match status" value="1"/>
</dbReference>
<dbReference type="InterPro" id="IPR011051">
    <property type="entry name" value="RmlC_Cupin_sf"/>
</dbReference>
<dbReference type="InterPro" id="IPR047142">
    <property type="entry name" value="OryJ/VirC-like"/>
</dbReference>
<dbReference type="Pfam" id="PF07883">
    <property type="entry name" value="Cupin_2"/>
    <property type="match status" value="1"/>
</dbReference>
<evidence type="ECO:0000313" key="3">
    <source>
        <dbReference type="Proteomes" id="UP000053789"/>
    </source>
</evidence>
<keyword evidence="3" id="KW-1185">Reference proteome</keyword>
<dbReference type="CDD" id="cd02231">
    <property type="entry name" value="cupin_BLL6423-like"/>
    <property type="match status" value="1"/>
</dbReference>
<dbReference type="Proteomes" id="UP000053789">
    <property type="component" value="Unassembled WGS sequence"/>
</dbReference>
<dbReference type="EMBL" id="KN846999">
    <property type="protein sequence ID" value="KIW88476.1"/>
    <property type="molecule type" value="Genomic_DNA"/>
</dbReference>
<dbReference type="AlphaFoldDB" id="A0A0D2EEE9"/>
<dbReference type="InterPro" id="IPR014710">
    <property type="entry name" value="RmlC-like_jellyroll"/>
</dbReference>
<reference evidence="2" key="1">
    <citation type="submission" date="2015-01" db="EMBL/GenBank/DDBJ databases">
        <title>The Genome Sequence of Cladophialophora bantiana CBS 173.52.</title>
        <authorList>
            <consortium name="The Broad Institute Genomics Platform"/>
            <person name="Cuomo C."/>
            <person name="de Hoog S."/>
            <person name="Gorbushina A."/>
            <person name="Stielow B."/>
            <person name="Teixiera M."/>
            <person name="Abouelleil A."/>
            <person name="Chapman S.B."/>
            <person name="Priest M."/>
            <person name="Young S.K."/>
            <person name="Wortman J."/>
            <person name="Nusbaum C."/>
            <person name="Birren B."/>
        </authorList>
    </citation>
    <scope>NUCLEOTIDE SEQUENCE [LARGE SCALE GENOMIC DNA]</scope>
    <source>
        <strain evidence="2">CBS 173.52</strain>
    </source>
</reference>
<sequence>MDSIGTDESPKSPFPDPTVLVTGHNSTGKAIVQSSTVEEAKAYQGMRVSHSLIYTTSEFPPDLNEDKDIKLHEKIKASGNLKIVNPHGTVIRIVNFAPYNKSMMHRTQSLDYGIVLEGEMVMELDDGSRTLMHKGDVAVQRATMHTWKNASETEWARMLFILQDCHPVLVGGQRLKEDLGHVGYSVFPSSGNDE</sequence>
<dbReference type="RefSeq" id="XP_016615145.1">
    <property type="nucleotide sequence ID" value="XM_016768758.1"/>
</dbReference>
<gene>
    <name evidence="2" type="ORF">Z519_11045</name>
</gene>
<evidence type="ECO:0000313" key="2">
    <source>
        <dbReference type="EMBL" id="KIW88476.1"/>
    </source>
</evidence>
<dbReference type="VEuPathDB" id="FungiDB:Z519_11045"/>
<dbReference type="OrthoDB" id="5840532at2759"/>
<dbReference type="PANTHER" id="PTHR36156:SF2">
    <property type="entry name" value="CUPIN TYPE-2 DOMAIN-CONTAINING PROTEIN"/>
    <property type="match status" value="1"/>
</dbReference>
<proteinExistence type="predicted"/>
<dbReference type="InterPro" id="IPR013096">
    <property type="entry name" value="Cupin_2"/>
</dbReference>